<dbReference type="InterPro" id="IPR003409">
    <property type="entry name" value="MORN"/>
</dbReference>
<proteinExistence type="predicted"/>
<evidence type="ECO:0000313" key="3">
    <source>
        <dbReference type="Proteomes" id="UP000516046"/>
    </source>
</evidence>
<dbReference type="Gene3D" id="2.20.110.10">
    <property type="entry name" value="Histone H3 K4-specific methyltransferase SET7/9 N-terminal domain"/>
    <property type="match status" value="2"/>
</dbReference>
<organism evidence="2 3">
    <name type="scientific">Caproicibacterium amylolyticum</name>
    <dbReference type="NCBI Taxonomy" id="2766537"/>
    <lineage>
        <taxon>Bacteria</taxon>
        <taxon>Bacillati</taxon>
        <taxon>Bacillota</taxon>
        <taxon>Clostridia</taxon>
        <taxon>Eubacteriales</taxon>
        <taxon>Oscillospiraceae</taxon>
        <taxon>Caproicibacterium</taxon>
    </lineage>
</organism>
<dbReference type="Pfam" id="PF02493">
    <property type="entry name" value="MORN"/>
    <property type="match status" value="5"/>
</dbReference>
<evidence type="ECO:0008006" key="4">
    <source>
        <dbReference type="Google" id="ProtNLM"/>
    </source>
</evidence>
<dbReference type="EMBL" id="CP060696">
    <property type="protein sequence ID" value="QNO18254.1"/>
    <property type="molecule type" value="Genomic_DNA"/>
</dbReference>
<keyword evidence="1" id="KW-0677">Repeat</keyword>
<dbReference type="PANTHER" id="PTHR43215:SF14">
    <property type="entry name" value="RADIAL SPOKE HEAD 1 HOMOLOG"/>
    <property type="match status" value="1"/>
</dbReference>
<gene>
    <name evidence="2" type="ORF">H6X83_00880</name>
</gene>
<reference evidence="2 3" key="1">
    <citation type="submission" date="2020-08" db="EMBL/GenBank/DDBJ databases">
        <authorList>
            <person name="Ren C."/>
            <person name="Gu Y."/>
            <person name="Xu Y."/>
        </authorList>
    </citation>
    <scope>NUCLEOTIDE SEQUENCE [LARGE SCALE GENOMIC DNA]</scope>
    <source>
        <strain evidence="2 3">LBM18003</strain>
    </source>
</reference>
<evidence type="ECO:0000256" key="1">
    <source>
        <dbReference type="ARBA" id="ARBA00022737"/>
    </source>
</evidence>
<dbReference type="KEGG" id="caml:H6X83_00880"/>
<name>A0A7G9WHU2_9FIRM</name>
<protein>
    <recommendedName>
        <fullName evidence="4">MORN repeat-containing protein</fullName>
    </recommendedName>
</protein>
<sequence length="532" mass="59562">MGKKGATLGDRMFYSVTSRQLREDDRELLAQVRRAYFEKGTPQHGRTAAETFGADDTAKYRITRHSMKWELTSGGRTLQRAVPASEGGYAVLTWDGAGDLREKAGFDRRHIWLRSAFYRGNPKRPELLLEPEGEELNCLRYDDRIGKYRRTRLFPYPMEKTDTARIWMDNEAGTPDIEADTSDGRFYYCTKQELAARKAAAARRDNAEAEDVPSWDTTPAVPIQFQFVRNEHVLDEATAPQPNLELESEDGPLLLEVEEPHFLPVLDLEDCIVDTELPDEPAVIEEDVAPVPVVFQPAKVSAAPAPQEELPRIEEKADALRPDKYIKVSETENYLYFGPLQDGKRQGQGRTQMQSGHTAYEGGFAGDKRDGFGTYYYKSGRLCYAGNWQQNQRSGLGVSFSARDGSLFVGQWENNTPTGLGTAFDSDGVLSYYGMWLDGRRDGHGTEYFNGKVLYEGAFRNDCYSGKGCLYLSEGGTLTGTFRSGFADGSCEERDAAGKTVRTGVWQHGEFVSGVCYRDGKPAEIVVKKDEN</sequence>
<dbReference type="SMART" id="SM00698">
    <property type="entry name" value="MORN"/>
    <property type="match status" value="6"/>
</dbReference>
<dbReference type="SUPFAM" id="SSF82185">
    <property type="entry name" value="Histone H3 K4-specific methyltransferase SET7/9 N-terminal domain"/>
    <property type="match status" value="1"/>
</dbReference>
<dbReference type="RefSeq" id="WP_212507319.1">
    <property type="nucleotide sequence ID" value="NZ_CP060696.1"/>
</dbReference>
<keyword evidence="3" id="KW-1185">Reference proteome</keyword>
<dbReference type="Proteomes" id="UP000516046">
    <property type="component" value="Chromosome"/>
</dbReference>
<dbReference type="PANTHER" id="PTHR43215">
    <property type="entry name" value="RADIAL SPOKE HEAD 1 HOMOLOG"/>
    <property type="match status" value="1"/>
</dbReference>
<accession>A0A7G9WHU2</accession>
<dbReference type="AlphaFoldDB" id="A0A7G9WHU2"/>
<evidence type="ECO:0000313" key="2">
    <source>
        <dbReference type="EMBL" id="QNO18254.1"/>
    </source>
</evidence>